<evidence type="ECO:0000259" key="4">
    <source>
        <dbReference type="Pfam" id="PF05368"/>
    </source>
</evidence>
<sequence>MLSRTIAIAGGTGNIGRVIFEELVAHGGYKVFILGRKATDEMSKGFGAPILAVDYSSQSSLVSILESNGIDTVISTLSSKTGADPELALIEAATASSVTKRYIPSVWGVRYTVEVAKYYPLAHAKMAALVALSSSTLEYTVVLNGFFLDYFGIPHIKTYLPSFPFVLDIANNTASIPASGDVPIAFTYSFDVGRFVSKLLSESKWDKESIIIGDQLTWNQFLALAEEVKATKFTVSHDPMEMLRKGQITELPGQKELYKFVSKESLQGIAAVFAILMEEGYVTLDKEESLNERYTDVKVKTVKEFLEEAWKGR</sequence>
<evidence type="ECO:0000313" key="5">
    <source>
        <dbReference type="EMBL" id="PSN75509.1"/>
    </source>
</evidence>
<reference evidence="5 6" key="1">
    <citation type="journal article" date="2018" name="Front. Microbiol.">
        <title>Genome-Wide Analysis of Corynespora cassiicola Leaf Fall Disease Putative Effectors.</title>
        <authorList>
            <person name="Lopez D."/>
            <person name="Ribeiro S."/>
            <person name="Label P."/>
            <person name="Fumanal B."/>
            <person name="Venisse J.S."/>
            <person name="Kohler A."/>
            <person name="de Oliveira R.R."/>
            <person name="Labutti K."/>
            <person name="Lipzen A."/>
            <person name="Lail K."/>
            <person name="Bauer D."/>
            <person name="Ohm R.A."/>
            <person name="Barry K.W."/>
            <person name="Spatafora J."/>
            <person name="Grigoriev I.V."/>
            <person name="Martin F.M."/>
            <person name="Pujade-Renaud V."/>
        </authorList>
    </citation>
    <scope>NUCLEOTIDE SEQUENCE [LARGE SCALE GENOMIC DNA]</scope>
    <source>
        <strain evidence="5 6">Philippines</strain>
    </source>
</reference>
<evidence type="ECO:0000313" key="6">
    <source>
        <dbReference type="Proteomes" id="UP000240883"/>
    </source>
</evidence>
<dbReference type="InterPro" id="IPR051609">
    <property type="entry name" value="NmrA/Isoflavone_reductase-like"/>
</dbReference>
<dbReference type="EMBL" id="KZ678128">
    <property type="protein sequence ID" value="PSN75509.1"/>
    <property type="molecule type" value="Genomic_DNA"/>
</dbReference>
<dbReference type="InterPro" id="IPR036291">
    <property type="entry name" value="NAD(P)-bd_dom_sf"/>
</dbReference>
<keyword evidence="2" id="KW-0521">NADP</keyword>
<keyword evidence="3" id="KW-0560">Oxidoreductase</keyword>
<dbReference type="Gene3D" id="3.40.50.720">
    <property type="entry name" value="NAD(P)-binding Rossmann-like Domain"/>
    <property type="match status" value="1"/>
</dbReference>
<dbReference type="PANTHER" id="PTHR47706">
    <property type="entry name" value="NMRA-LIKE FAMILY PROTEIN"/>
    <property type="match status" value="1"/>
</dbReference>
<proteinExistence type="inferred from homology"/>
<dbReference type="Pfam" id="PF05368">
    <property type="entry name" value="NmrA"/>
    <property type="match status" value="1"/>
</dbReference>
<dbReference type="Gene3D" id="3.90.25.10">
    <property type="entry name" value="UDP-galactose 4-epimerase, domain 1"/>
    <property type="match status" value="1"/>
</dbReference>
<protein>
    <submittedName>
        <fullName evidence="5">NAD(P)-binding protein</fullName>
    </submittedName>
</protein>
<gene>
    <name evidence="5" type="ORF">BS50DRAFT_606544</name>
</gene>
<keyword evidence="6" id="KW-1185">Reference proteome</keyword>
<dbReference type="SUPFAM" id="SSF51735">
    <property type="entry name" value="NAD(P)-binding Rossmann-fold domains"/>
    <property type="match status" value="1"/>
</dbReference>
<evidence type="ECO:0000256" key="2">
    <source>
        <dbReference type="ARBA" id="ARBA00022857"/>
    </source>
</evidence>
<dbReference type="PANTHER" id="PTHR47706:SF4">
    <property type="entry name" value="NMRA-LIKE DOMAIN-CONTAINING PROTEIN"/>
    <property type="match status" value="1"/>
</dbReference>
<accession>A0A2T2PCV5</accession>
<dbReference type="GO" id="GO:0016491">
    <property type="term" value="F:oxidoreductase activity"/>
    <property type="evidence" value="ECO:0007669"/>
    <property type="project" value="UniProtKB-KW"/>
</dbReference>
<dbReference type="AlphaFoldDB" id="A0A2T2PCV5"/>
<comment type="similarity">
    <text evidence="1">Belongs to the NmrA-type oxidoreductase family. Isoflavone reductase subfamily.</text>
</comment>
<organism evidence="5 6">
    <name type="scientific">Corynespora cassiicola Philippines</name>
    <dbReference type="NCBI Taxonomy" id="1448308"/>
    <lineage>
        <taxon>Eukaryota</taxon>
        <taxon>Fungi</taxon>
        <taxon>Dikarya</taxon>
        <taxon>Ascomycota</taxon>
        <taxon>Pezizomycotina</taxon>
        <taxon>Dothideomycetes</taxon>
        <taxon>Pleosporomycetidae</taxon>
        <taxon>Pleosporales</taxon>
        <taxon>Corynesporascaceae</taxon>
        <taxon>Corynespora</taxon>
    </lineage>
</organism>
<evidence type="ECO:0000256" key="1">
    <source>
        <dbReference type="ARBA" id="ARBA00005725"/>
    </source>
</evidence>
<dbReference type="Proteomes" id="UP000240883">
    <property type="component" value="Unassembled WGS sequence"/>
</dbReference>
<dbReference type="InterPro" id="IPR008030">
    <property type="entry name" value="NmrA-like"/>
</dbReference>
<evidence type="ECO:0000256" key="3">
    <source>
        <dbReference type="ARBA" id="ARBA00023002"/>
    </source>
</evidence>
<name>A0A2T2PCV5_CORCC</name>
<dbReference type="OrthoDB" id="10000533at2759"/>
<feature type="domain" description="NmrA-like" evidence="4">
    <location>
        <begin position="4"/>
        <end position="306"/>
    </location>
</feature>